<dbReference type="SUPFAM" id="SSF53474">
    <property type="entry name" value="alpha/beta-Hydrolases"/>
    <property type="match status" value="1"/>
</dbReference>
<evidence type="ECO:0000259" key="1">
    <source>
        <dbReference type="Pfam" id="PF00561"/>
    </source>
</evidence>
<dbReference type="PANTHER" id="PTHR43433:SF5">
    <property type="entry name" value="AB HYDROLASE-1 DOMAIN-CONTAINING PROTEIN"/>
    <property type="match status" value="1"/>
</dbReference>
<dbReference type="InterPro" id="IPR029058">
    <property type="entry name" value="AB_hydrolase_fold"/>
</dbReference>
<accession>A0A387BPM3</accession>
<evidence type="ECO:0000313" key="3">
    <source>
        <dbReference type="Proteomes" id="UP000275069"/>
    </source>
</evidence>
<keyword evidence="3" id="KW-1185">Reference proteome</keyword>
<proteinExistence type="predicted"/>
<gene>
    <name evidence="2" type="ORF">D7I44_14810</name>
</gene>
<keyword evidence="2" id="KW-0378">Hydrolase</keyword>
<organism evidence="2 3">
    <name type="scientific">Gryllotalpicola protaetiae</name>
    <dbReference type="NCBI Taxonomy" id="2419771"/>
    <lineage>
        <taxon>Bacteria</taxon>
        <taxon>Bacillati</taxon>
        <taxon>Actinomycetota</taxon>
        <taxon>Actinomycetes</taxon>
        <taxon>Micrococcales</taxon>
        <taxon>Microbacteriaceae</taxon>
        <taxon>Gryllotalpicola</taxon>
    </lineage>
</organism>
<dbReference type="PRINTS" id="PR00111">
    <property type="entry name" value="ABHYDROLASE"/>
</dbReference>
<feature type="domain" description="AB hydrolase-1" evidence="1">
    <location>
        <begin position="31"/>
        <end position="259"/>
    </location>
</feature>
<dbReference type="InterPro" id="IPR050471">
    <property type="entry name" value="AB_hydrolase"/>
</dbReference>
<dbReference type="Gene3D" id="3.40.50.1820">
    <property type="entry name" value="alpha/beta hydrolase"/>
    <property type="match status" value="1"/>
</dbReference>
<sequence>MIESDIDAPGGRRIHLYDSGRVGGSGVIYWQHGAGMSGLPPLPFVHRARDLGIRVVSHDRPGYGRSAPQSGRSVADGARDATSVLDALEIESAATLGLSAGAMHALAAVAVNPLRFTAAAVLGGPAPYGAVGLDWFAGMSAANRAEFEAGLAGAEPLRSHLSATTEVDLGMFAAADLEAMHGPYWQWQLDAAAATSTEGTIDDELACLADWRFRLDQITAPVLIMHGADDTFVPATHARWVAGAIPTSTLRIEPGGHISTIPLVEESLPWLLASGPRLGLSRR</sequence>
<dbReference type="RefSeq" id="WP_120790197.1">
    <property type="nucleotide sequence ID" value="NZ_CP032624.1"/>
</dbReference>
<dbReference type="Pfam" id="PF00561">
    <property type="entry name" value="Abhydrolase_1"/>
    <property type="match status" value="1"/>
</dbReference>
<dbReference type="AlphaFoldDB" id="A0A387BPM3"/>
<dbReference type="Proteomes" id="UP000275069">
    <property type="component" value="Chromosome"/>
</dbReference>
<reference evidence="2 3" key="1">
    <citation type="submission" date="2018-09" db="EMBL/GenBank/DDBJ databases">
        <title>Genome sequencing of strain 2DFW10M-5.</title>
        <authorList>
            <person name="Heo J."/>
            <person name="Kim S.-J."/>
            <person name="Kwon S.-W."/>
        </authorList>
    </citation>
    <scope>NUCLEOTIDE SEQUENCE [LARGE SCALE GENOMIC DNA]</scope>
    <source>
        <strain evidence="2 3">2DFW10M-5</strain>
    </source>
</reference>
<dbReference type="GO" id="GO:0016787">
    <property type="term" value="F:hydrolase activity"/>
    <property type="evidence" value="ECO:0007669"/>
    <property type="project" value="UniProtKB-KW"/>
</dbReference>
<dbReference type="InterPro" id="IPR000073">
    <property type="entry name" value="AB_hydrolase_1"/>
</dbReference>
<dbReference type="KEGG" id="gry:D7I44_14810"/>
<protein>
    <submittedName>
        <fullName evidence="2">Alpha/beta hydrolase</fullName>
    </submittedName>
</protein>
<dbReference type="PANTHER" id="PTHR43433">
    <property type="entry name" value="HYDROLASE, ALPHA/BETA FOLD FAMILY PROTEIN"/>
    <property type="match status" value="1"/>
</dbReference>
<dbReference type="EMBL" id="CP032624">
    <property type="protein sequence ID" value="AYG04668.1"/>
    <property type="molecule type" value="Genomic_DNA"/>
</dbReference>
<dbReference type="OrthoDB" id="9800988at2"/>
<evidence type="ECO:0000313" key="2">
    <source>
        <dbReference type="EMBL" id="AYG04668.1"/>
    </source>
</evidence>
<name>A0A387BPM3_9MICO</name>